<evidence type="ECO:0000256" key="9">
    <source>
        <dbReference type="SAM" id="Phobius"/>
    </source>
</evidence>
<keyword evidence="4 8" id="KW-0479">Metal-binding</keyword>
<dbReference type="PANTHER" id="PTHR24305:SF187">
    <property type="entry name" value="P450, PUTATIVE (EUROFUNG)-RELATED"/>
    <property type="match status" value="1"/>
</dbReference>
<dbReference type="PRINTS" id="PR00385">
    <property type="entry name" value="P450"/>
</dbReference>
<comment type="cofactor">
    <cofactor evidence="1 8">
        <name>heme</name>
        <dbReference type="ChEBI" id="CHEBI:30413"/>
    </cofactor>
</comment>
<comment type="similarity">
    <text evidence="3">Belongs to the cytochrome P450 family.</text>
</comment>
<keyword evidence="5" id="KW-0560">Oxidoreductase</keyword>
<dbReference type="Proteomes" id="UP000077266">
    <property type="component" value="Unassembled WGS sequence"/>
</dbReference>
<evidence type="ECO:0000256" key="2">
    <source>
        <dbReference type="ARBA" id="ARBA00005179"/>
    </source>
</evidence>
<keyword evidence="7" id="KW-0503">Monooxygenase</keyword>
<dbReference type="GO" id="GO:0016705">
    <property type="term" value="F:oxidoreductase activity, acting on paired donors, with incorporation or reduction of molecular oxygen"/>
    <property type="evidence" value="ECO:0007669"/>
    <property type="project" value="InterPro"/>
</dbReference>
<evidence type="ECO:0000256" key="8">
    <source>
        <dbReference type="PIRSR" id="PIRSR602401-1"/>
    </source>
</evidence>
<evidence type="ECO:0000256" key="1">
    <source>
        <dbReference type="ARBA" id="ARBA00001971"/>
    </source>
</evidence>
<reference evidence="10 11" key="1">
    <citation type="journal article" date="2016" name="Mol. Biol. Evol.">
        <title>Comparative Genomics of Early-Diverging Mushroom-Forming Fungi Provides Insights into the Origins of Lignocellulose Decay Capabilities.</title>
        <authorList>
            <person name="Nagy L.G."/>
            <person name="Riley R."/>
            <person name="Tritt A."/>
            <person name="Adam C."/>
            <person name="Daum C."/>
            <person name="Floudas D."/>
            <person name="Sun H."/>
            <person name="Yadav J.S."/>
            <person name="Pangilinan J."/>
            <person name="Larsson K.H."/>
            <person name="Matsuura K."/>
            <person name="Barry K."/>
            <person name="Labutti K."/>
            <person name="Kuo R."/>
            <person name="Ohm R.A."/>
            <person name="Bhattacharya S.S."/>
            <person name="Shirouzu T."/>
            <person name="Yoshinaga Y."/>
            <person name="Martin F.M."/>
            <person name="Grigoriev I.V."/>
            <person name="Hibbett D.S."/>
        </authorList>
    </citation>
    <scope>NUCLEOTIDE SEQUENCE [LARGE SCALE GENOMIC DNA]</scope>
    <source>
        <strain evidence="10 11">HHB12029</strain>
    </source>
</reference>
<dbReference type="OrthoDB" id="6692864at2759"/>
<dbReference type="GO" id="GO:0020037">
    <property type="term" value="F:heme binding"/>
    <property type="evidence" value="ECO:0007669"/>
    <property type="project" value="InterPro"/>
</dbReference>
<gene>
    <name evidence="10" type="ORF">EXIGLDRAFT_739462</name>
</gene>
<dbReference type="AlphaFoldDB" id="A0A165KRZ8"/>
<dbReference type="SUPFAM" id="SSF48264">
    <property type="entry name" value="Cytochrome P450"/>
    <property type="match status" value="1"/>
</dbReference>
<proteinExistence type="inferred from homology"/>
<dbReference type="Pfam" id="PF00067">
    <property type="entry name" value="p450"/>
    <property type="match status" value="1"/>
</dbReference>
<dbReference type="Gene3D" id="1.10.630.10">
    <property type="entry name" value="Cytochrome P450"/>
    <property type="match status" value="1"/>
</dbReference>
<name>A0A165KRZ8_EXIGL</name>
<dbReference type="InterPro" id="IPR001128">
    <property type="entry name" value="Cyt_P450"/>
</dbReference>
<dbReference type="PANTHER" id="PTHR24305">
    <property type="entry name" value="CYTOCHROME P450"/>
    <property type="match status" value="1"/>
</dbReference>
<evidence type="ECO:0000313" key="10">
    <source>
        <dbReference type="EMBL" id="KZV96774.1"/>
    </source>
</evidence>
<dbReference type="STRING" id="1314781.A0A165KRZ8"/>
<feature type="binding site" description="axial binding residue" evidence="8">
    <location>
        <position position="539"/>
    </location>
    <ligand>
        <name>heme</name>
        <dbReference type="ChEBI" id="CHEBI:30413"/>
    </ligand>
    <ligandPart>
        <name>Fe</name>
        <dbReference type="ChEBI" id="CHEBI:18248"/>
    </ligandPart>
</feature>
<keyword evidence="9" id="KW-0472">Membrane</keyword>
<feature type="transmembrane region" description="Helical" evidence="9">
    <location>
        <begin position="114"/>
        <end position="139"/>
    </location>
</feature>
<dbReference type="GO" id="GO:0005506">
    <property type="term" value="F:iron ion binding"/>
    <property type="evidence" value="ECO:0007669"/>
    <property type="project" value="InterPro"/>
</dbReference>
<dbReference type="EMBL" id="KV425938">
    <property type="protein sequence ID" value="KZV96774.1"/>
    <property type="molecule type" value="Genomic_DNA"/>
</dbReference>
<dbReference type="InterPro" id="IPR002401">
    <property type="entry name" value="Cyt_P450_E_grp-I"/>
</dbReference>
<evidence type="ECO:0000256" key="5">
    <source>
        <dbReference type="ARBA" id="ARBA00023002"/>
    </source>
</evidence>
<organism evidence="10 11">
    <name type="scientific">Exidia glandulosa HHB12029</name>
    <dbReference type="NCBI Taxonomy" id="1314781"/>
    <lineage>
        <taxon>Eukaryota</taxon>
        <taxon>Fungi</taxon>
        <taxon>Dikarya</taxon>
        <taxon>Basidiomycota</taxon>
        <taxon>Agaricomycotina</taxon>
        <taxon>Agaricomycetes</taxon>
        <taxon>Auriculariales</taxon>
        <taxon>Exidiaceae</taxon>
        <taxon>Exidia</taxon>
    </lineage>
</organism>
<evidence type="ECO:0000256" key="4">
    <source>
        <dbReference type="ARBA" id="ARBA00022723"/>
    </source>
</evidence>
<dbReference type="PRINTS" id="PR00463">
    <property type="entry name" value="EP450I"/>
</dbReference>
<evidence type="ECO:0000256" key="3">
    <source>
        <dbReference type="ARBA" id="ARBA00010617"/>
    </source>
</evidence>
<dbReference type="InterPro" id="IPR036396">
    <property type="entry name" value="Cyt_P450_sf"/>
</dbReference>
<keyword evidence="8" id="KW-0349">Heme</keyword>
<keyword evidence="9" id="KW-1133">Transmembrane helix</keyword>
<feature type="transmembrane region" description="Helical" evidence="9">
    <location>
        <begin position="88"/>
        <end position="108"/>
    </location>
</feature>
<feature type="transmembrane region" description="Helical" evidence="9">
    <location>
        <begin position="56"/>
        <end position="81"/>
    </location>
</feature>
<keyword evidence="11" id="KW-1185">Reference proteome</keyword>
<evidence type="ECO:0000313" key="11">
    <source>
        <dbReference type="Proteomes" id="UP000077266"/>
    </source>
</evidence>
<comment type="pathway">
    <text evidence="2">Secondary metabolite biosynthesis.</text>
</comment>
<dbReference type="InterPro" id="IPR050121">
    <property type="entry name" value="Cytochrome_P450_monoxygenase"/>
</dbReference>
<dbReference type="GO" id="GO:0004497">
    <property type="term" value="F:monooxygenase activity"/>
    <property type="evidence" value="ECO:0007669"/>
    <property type="project" value="UniProtKB-KW"/>
</dbReference>
<accession>A0A165KRZ8</accession>
<keyword evidence="9" id="KW-0812">Transmembrane</keyword>
<sequence>MRPCLSTTNTRKSSRLDAVSCPEAAAPLQRFIAPGIVLSQTFPLLLSSLHSAMHDLIARFFSLGALEMSAMPAGVFTHLFFRKHEPRSLDVVALFALIFVIGTAVIYTSLPLGFFFATFLVGRWLAFYVGFMLASICGYRISPWHPLALAGIPGPVMPRLSKWWTVHVVARGKRHVALQKLHAKYGPWLRVGPNEVSVCLSAAVRPIYSKLPRAPFYQAAPTQADALITLLDRAEHAHRRVAWNKAVSSEALLAYQPLIHNRLQQLVETLRRRCEDGSAVPLDHWLTLFSMDTMGDLAFSGGFETMANGKDPEGWLDILSLGVVFAGTAGQVPWLKDTLKLLPQQGPIATFQKFAETKVKNIRGQSHVVKKDMLSIIMEETTITEEEAAADAALLIVAATDTTAQVLTALFRHLAQNAPVMTRLRQEVLAAFPALDSELDPLALARLPFLDACVQEALRLAPPAPFGPPRFSGPDGVWIVDRYIPPNTTIHAPIWSLHHDPVNFARPDDFFPERWLAESTLKPHNRDAFVPFSYGYGICVGKQLALRNVRLVTATLVRAFDIQFPVGFDVKAYDRSHKEYGLWSHDSLQMVLRATED</sequence>
<keyword evidence="6 8" id="KW-0408">Iron</keyword>
<protein>
    <submittedName>
        <fullName evidence="10">Cytochrome P450</fullName>
    </submittedName>
</protein>
<evidence type="ECO:0000256" key="7">
    <source>
        <dbReference type="ARBA" id="ARBA00023033"/>
    </source>
</evidence>
<evidence type="ECO:0000256" key="6">
    <source>
        <dbReference type="ARBA" id="ARBA00023004"/>
    </source>
</evidence>
<dbReference type="InParanoid" id="A0A165KRZ8"/>